<keyword evidence="4 6" id="KW-1133">Transmembrane helix</keyword>
<reference evidence="8" key="1">
    <citation type="journal article" date="2020" name="mSystems">
        <title>Genome- and Community-Level Interaction Insights into Carbon Utilization and Element Cycling Functions of Hydrothermarchaeota in Hydrothermal Sediment.</title>
        <authorList>
            <person name="Zhou Z."/>
            <person name="Liu Y."/>
            <person name="Xu W."/>
            <person name="Pan J."/>
            <person name="Luo Z.H."/>
            <person name="Li M."/>
        </authorList>
    </citation>
    <scope>NUCLEOTIDE SEQUENCE [LARGE SCALE GENOMIC DNA]</scope>
    <source>
        <strain evidence="8">SpSt-648</strain>
    </source>
</reference>
<feature type="transmembrane region" description="Helical" evidence="6">
    <location>
        <begin position="218"/>
        <end position="240"/>
    </location>
</feature>
<proteinExistence type="predicted"/>
<organism evidence="8">
    <name type="scientific">Staphylothermus marinus</name>
    <dbReference type="NCBI Taxonomy" id="2280"/>
    <lineage>
        <taxon>Archaea</taxon>
        <taxon>Thermoproteota</taxon>
        <taxon>Thermoprotei</taxon>
        <taxon>Desulfurococcales</taxon>
        <taxon>Desulfurococcaceae</taxon>
        <taxon>Staphylothermus</taxon>
    </lineage>
</organism>
<dbReference type="Pfam" id="PF00482">
    <property type="entry name" value="T2SSF"/>
    <property type="match status" value="2"/>
</dbReference>
<feature type="transmembrane region" description="Helical" evidence="6">
    <location>
        <begin position="246"/>
        <end position="279"/>
    </location>
</feature>
<evidence type="ECO:0000256" key="3">
    <source>
        <dbReference type="ARBA" id="ARBA00022692"/>
    </source>
</evidence>
<feature type="transmembrane region" description="Helical" evidence="6">
    <location>
        <begin position="291"/>
        <end position="316"/>
    </location>
</feature>
<keyword evidence="2" id="KW-1003">Cell membrane</keyword>
<evidence type="ECO:0000256" key="1">
    <source>
        <dbReference type="ARBA" id="ARBA00004651"/>
    </source>
</evidence>
<protein>
    <submittedName>
        <fullName evidence="8">Secretion system protein</fullName>
    </submittedName>
</protein>
<evidence type="ECO:0000313" key="8">
    <source>
        <dbReference type="EMBL" id="HGQ73639.1"/>
    </source>
</evidence>
<keyword evidence="5 6" id="KW-0472">Membrane</keyword>
<dbReference type="PANTHER" id="PTHR35402">
    <property type="entry name" value="INTEGRAL MEMBRANE PROTEIN-RELATED"/>
    <property type="match status" value="1"/>
</dbReference>
<sequence>MNLWDFLYKYFGEAGKSLLKTYRNIEEGIRKSGLHIYPPVYASLILFITLIVSMTFTIAIVVLLLKGYIWLLPFIIPIPFLIFVFMVHLPSLIASNRAGAIEGEFPYTTAYLSTMVMSGLSPYVAFERLLRASKILTKSVEIVQRFILLTKVLGKDPLTGFIMLADRTPSTSVRDLLTGFVTTVRAGGDVVDYLNKKARLMFSEILVKMKIAADRLGGLLESYLAVSLLSLISLLVMYYVSVSFAGVVAFGLGLGSLFLVIYILLPFISGLVIYLADLIQYKESWIDYRPYLFFGSFTIPAIIVTSIFGIVLYNVLPDGNPLKESFIVKGLYIALTTSARLVNAPEYLYPSTALAVSMIIFTLPAALYTYYVMREHKLIFGLTRFLRDLVEVRKTGLSPERAIVELSSRDYGIFSKYLRRIAMQLNLGIPLRRIIEDLLDKIMVWRAKVLLFTMTDTIEVGGGTIETLENLAWFAESVEAIDNEMKRSMRTLLIVPYMGAILSAVTVIMLTVYMGSVAGLVPGFAAAYTNAALITLPAVIINNYFMGLVAGKVSGGSVAEGFKHCVILNLITLVAIATTAFIKPPTVTPI</sequence>
<gene>
    <name evidence="8" type="ORF">ENU20_00970</name>
</gene>
<feature type="transmembrane region" description="Helical" evidence="6">
    <location>
        <begin position="40"/>
        <end position="64"/>
    </location>
</feature>
<evidence type="ECO:0000256" key="2">
    <source>
        <dbReference type="ARBA" id="ARBA00022475"/>
    </source>
</evidence>
<dbReference type="EMBL" id="DTBP01000010">
    <property type="protein sequence ID" value="HGQ73639.1"/>
    <property type="molecule type" value="Genomic_DNA"/>
</dbReference>
<name>A0A7C4JKW7_STAMA</name>
<dbReference type="AlphaFoldDB" id="A0A7C4JKW7"/>
<feature type="domain" description="Type II secretion system protein GspF" evidence="7">
    <location>
        <begin position="110"/>
        <end position="237"/>
    </location>
</feature>
<evidence type="ECO:0000256" key="6">
    <source>
        <dbReference type="SAM" id="Phobius"/>
    </source>
</evidence>
<evidence type="ECO:0000259" key="7">
    <source>
        <dbReference type="Pfam" id="PF00482"/>
    </source>
</evidence>
<feature type="transmembrane region" description="Helical" evidence="6">
    <location>
        <begin position="347"/>
        <end position="371"/>
    </location>
</feature>
<feature type="domain" description="Type II secretion system protein GspF" evidence="7">
    <location>
        <begin position="385"/>
        <end position="510"/>
    </location>
</feature>
<accession>A0A7C4JKW7</accession>
<comment type="caution">
    <text evidence="8">The sequence shown here is derived from an EMBL/GenBank/DDBJ whole genome shotgun (WGS) entry which is preliminary data.</text>
</comment>
<feature type="transmembrane region" description="Helical" evidence="6">
    <location>
        <begin position="71"/>
        <end position="93"/>
    </location>
</feature>
<dbReference type="PANTHER" id="PTHR35402:SF1">
    <property type="entry name" value="TYPE II SECRETION SYSTEM PROTEIN GSPF DOMAIN-CONTAINING PROTEIN"/>
    <property type="match status" value="1"/>
</dbReference>
<dbReference type="GO" id="GO:0005886">
    <property type="term" value="C:plasma membrane"/>
    <property type="evidence" value="ECO:0007669"/>
    <property type="project" value="UniProtKB-SubCell"/>
</dbReference>
<feature type="transmembrane region" description="Helical" evidence="6">
    <location>
        <begin position="525"/>
        <end position="545"/>
    </location>
</feature>
<feature type="transmembrane region" description="Helical" evidence="6">
    <location>
        <begin position="565"/>
        <end position="582"/>
    </location>
</feature>
<feature type="transmembrane region" description="Helical" evidence="6">
    <location>
        <begin position="105"/>
        <end position="126"/>
    </location>
</feature>
<comment type="subcellular location">
    <subcellularLocation>
        <location evidence="1">Cell membrane</location>
        <topology evidence="1">Multi-pass membrane protein</topology>
    </subcellularLocation>
</comment>
<feature type="transmembrane region" description="Helical" evidence="6">
    <location>
        <begin position="492"/>
        <end position="513"/>
    </location>
</feature>
<evidence type="ECO:0000256" key="4">
    <source>
        <dbReference type="ARBA" id="ARBA00022989"/>
    </source>
</evidence>
<keyword evidence="3 6" id="KW-0812">Transmembrane</keyword>
<dbReference type="InterPro" id="IPR056569">
    <property type="entry name" value="ArlJ-like"/>
</dbReference>
<evidence type="ECO:0000256" key="5">
    <source>
        <dbReference type="ARBA" id="ARBA00023136"/>
    </source>
</evidence>
<dbReference type="InterPro" id="IPR018076">
    <property type="entry name" value="T2SS_GspF_dom"/>
</dbReference>